<evidence type="ECO:0000313" key="2">
    <source>
        <dbReference type="Proteomes" id="UP000765509"/>
    </source>
</evidence>
<gene>
    <name evidence="1" type="ORF">O181_050309</name>
</gene>
<dbReference type="Proteomes" id="UP000765509">
    <property type="component" value="Unassembled WGS sequence"/>
</dbReference>
<accession>A0A9Q3HPK2</accession>
<dbReference type="AlphaFoldDB" id="A0A9Q3HPK2"/>
<proteinExistence type="predicted"/>
<keyword evidence="2" id="KW-1185">Reference proteome</keyword>
<reference evidence="1" key="1">
    <citation type="submission" date="2021-03" db="EMBL/GenBank/DDBJ databases">
        <title>Draft genome sequence of rust myrtle Austropuccinia psidii MF-1, a brazilian biotype.</title>
        <authorList>
            <person name="Quecine M.C."/>
            <person name="Pachon D.M.R."/>
            <person name="Bonatelli M.L."/>
            <person name="Correr F.H."/>
            <person name="Franceschini L.M."/>
            <person name="Leite T.F."/>
            <person name="Margarido G.R.A."/>
            <person name="Almeida C.A."/>
            <person name="Ferrarezi J.A."/>
            <person name="Labate C.A."/>
        </authorList>
    </citation>
    <scope>NUCLEOTIDE SEQUENCE</scope>
    <source>
        <strain evidence="1">MF-1</strain>
    </source>
</reference>
<name>A0A9Q3HPK2_9BASI</name>
<evidence type="ECO:0000313" key="1">
    <source>
        <dbReference type="EMBL" id="MBW0510594.1"/>
    </source>
</evidence>
<dbReference type="EMBL" id="AVOT02021651">
    <property type="protein sequence ID" value="MBW0510594.1"/>
    <property type="molecule type" value="Genomic_DNA"/>
</dbReference>
<protein>
    <submittedName>
        <fullName evidence="1">Uncharacterized protein</fullName>
    </submittedName>
</protein>
<comment type="caution">
    <text evidence="1">The sequence shown here is derived from an EMBL/GenBank/DDBJ whole genome shotgun (WGS) entry which is preliminary data.</text>
</comment>
<sequence>MFEKCLNPRLTYDTPKKDLVDIQPKARSLKIIIYKERHHQNRFMHYSVNYARERWDKSHKPPGFKMGNLVLLSKSNFKNITEPNKLKASYEGPFMINSLHGPNAVQLYVTGELMKKHQPSL</sequence>
<organism evidence="1 2">
    <name type="scientific">Austropuccinia psidii MF-1</name>
    <dbReference type="NCBI Taxonomy" id="1389203"/>
    <lineage>
        <taxon>Eukaryota</taxon>
        <taxon>Fungi</taxon>
        <taxon>Dikarya</taxon>
        <taxon>Basidiomycota</taxon>
        <taxon>Pucciniomycotina</taxon>
        <taxon>Pucciniomycetes</taxon>
        <taxon>Pucciniales</taxon>
        <taxon>Sphaerophragmiaceae</taxon>
        <taxon>Austropuccinia</taxon>
    </lineage>
</organism>